<keyword evidence="1" id="KW-0808">Transferase</keyword>
<dbReference type="InterPro" id="IPR036397">
    <property type="entry name" value="RNaseH_sf"/>
</dbReference>
<dbReference type="PANTHER" id="PTHR48475">
    <property type="entry name" value="RIBONUCLEASE H"/>
    <property type="match status" value="1"/>
</dbReference>
<accession>A0A6L2KKF8</accession>
<comment type="caution">
    <text evidence="9">The sequence shown here is derived from an EMBL/GenBank/DDBJ whole genome shotgun (WGS) entry which is preliminary data.</text>
</comment>
<feature type="region of interest" description="Disordered" evidence="7">
    <location>
        <begin position="243"/>
        <end position="273"/>
    </location>
</feature>
<keyword evidence="5" id="KW-0378">Hydrolase</keyword>
<dbReference type="GO" id="GO:0016787">
    <property type="term" value="F:hydrolase activity"/>
    <property type="evidence" value="ECO:0007669"/>
    <property type="project" value="UniProtKB-KW"/>
</dbReference>
<reference evidence="9" key="1">
    <citation type="journal article" date="2019" name="Sci. Rep.">
        <title>Draft genome of Tanacetum cinerariifolium, the natural source of mosquito coil.</title>
        <authorList>
            <person name="Yamashiro T."/>
            <person name="Shiraishi A."/>
            <person name="Satake H."/>
            <person name="Nakayama K."/>
        </authorList>
    </citation>
    <scope>NUCLEOTIDE SEQUENCE</scope>
</reference>
<feature type="compositionally biased region" description="Basic residues" evidence="7">
    <location>
        <begin position="73"/>
        <end position="83"/>
    </location>
</feature>
<dbReference type="SUPFAM" id="SSF53098">
    <property type="entry name" value="Ribonuclease H-like"/>
    <property type="match status" value="1"/>
</dbReference>
<evidence type="ECO:0000256" key="3">
    <source>
        <dbReference type="ARBA" id="ARBA00022722"/>
    </source>
</evidence>
<dbReference type="AlphaFoldDB" id="A0A6L2KKF8"/>
<dbReference type="InterPro" id="IPR041373">
    <property type="entry name" value="RT_RNaseH"/>
</dbReference>
<dbReference type="Gene3D" id="3.30.420.10">
    <property type="entry name" value="Ribonuclease H-like superfamily/Ribonuclease H"/>
    <property type="match status" value="1"/>
</dbReference>
<evidence type="ECO:0000256" key="4">
    <source>
        <dbReference type="ARBA" id="ARBA00022759"/>
    </source>
</evidence>
<feature type="region of interest" description="Disordered" evidence="7">
    <location>
        <begin position="348"/>
        <end position="367"/>
    </location>
</feature>
<evidence type="ECO:0000259" key="8">
    <source>
        <dbReference type="Pfam" id="PF17917"/>
    </source>
</evidence>
<evidence type="ECO:0000313" key="9">
    <source>
        <dbReference type="EMBL" id="GEU49856.1"/>
    </source>
</evidence>
<proteinExistence type="predicted"/>
<feature type="region of interest" description="Disordered" evidence="7">
    <location>
        <begin position="1"/>
        <end position="90"/>
    </location>
</feature>
<dbReference type="SUPFAM" id="SSF56672">
    <property type="entry name" value="DNA/RNA polymerases"/>
    <property type="match status" value="1"/>
</dbReference>
<name>A0A6L2KKF8_TANCI</name>
<dbReference type="InterPro" id="IPR012337">
    <property type="entry name" value="RNaseH-like_sf"/>
</dbReference>
<dbReference type="Pfam" id="PF17917">
    <property type="entry name" value="RT_RNaseH"/>
    <property type="match status" value="1"/>
</dbReference>
<keyword evidence="3" id="KW-0540">Nuclease</keyword>
<evidence type="ECO:0000256" key="6">
    <source>
        <dbReference type="ARBA" id="ARBA00022918"/>
    </source>
</evidence>
<feature type="domain" description="Reverse transcriptase RNase H-like" evidence="8">
    <location>
        <begin position="498"/>
        <end position="597"/>
    </location>
</feature>
<feature type="compositionally biased region" description="Basic and acidic residues" evidence="7">
    <location>
        <begin position="1"/>
        <end position="50"/>
    </location>
</feature>
<evidence type="ECO:0000256" key="2">
    <source>
        <dbReference type="ARBA" id="ARBA00022695"/>
    </source>
</evidence>
<protein>
    <submittedName>
        <fullName evidence="9">Reverse transcriptase domain-containing protein</fullName>
    </submittedName>
</protein>
<keyword evidence="4" id="KW-0255">Endonuclease</keyword>
<feature type="region of interest" description="Disordered" evidence="7">
    <location>
        <begin position="388"/>
        <end position="407"/>
    </location>
</feature>
<organism evidence="9">
    <name type="scientific">Tanacetum cinerariifolium</name>
    <name type="common">Dalmatian daisy</name>
    <name type="synonym">Chrysanthemum cinerariifolium</name>
    <dbReference type="NCBI Taxonomy" id="118510"/>
    <lineage>
        <taxon>Eukaryota</taxon>
        <taxon>Viridiplantae</taxon>
        <taxon>Streptophyta</taxon>
        <taxon>Embryophyta</taxon>
        <taxon>Tracheophyta</taxon>
        <taxon>Spermatophyta</taxon>
        <taxon>Magnoliopsida</taxon>
        <taxon>eudicotyledons</taxon>
        <taxon>Gunneridae</taxon>
        <taxon>Pentapetalae</taxon>
        <taxon>asterids</taxon>
        <taxon>campanulids</taxon>
        <taxon>Asterales</taxon>
        <taxon>Asteraceae</taxon>
        <taxon>Asteroideae</taxon>
        <taxon>Anthemideae</taxon>
        <taxon>Anthemidinae</taxon>
        <taxon>Tanacetum</taxon>
    </lineage>
</organism>
<dbReference type="EMBL" id="BKCJ010002627">
    <property type="protein sequence ID" value="GEU49856.1"/>
    <property type="molecule type" value="Genomic_DNA"/>
</dbReference>
<evidence type="ECO:0000256" key="5">
    <source>
        <dbReference type="ARBA" id="ARBA00022801"/>
    </source>
</evidence>
<gene>
    <name evidence="9" type="ORF">Tci_021834</name>
</gene>
<dbReference type="GO" id="GO:0003964">
    <property type="term" value="F:RNA-directed DNA polymerase activity"/>
    <property type="evidence" value="ECO:0007669"/>
    <property type="project" value="UniProtKB-KW"/>
</dbReference>
<keyword evidence="6 9" id="KW-0695">RNA-directed DNA polymerase</keyword>
<keyword evidence="2" id="KW-0548">Nucleotidyltransferase</keyword>
<evidence type="ECO:0000256" key="7">
    <source>
        <dbReference type="SAM" id="MobiDB-lite"/>
    </source>
</evidence>
<dbReference type="InterPro" id="IPR043502">
    <property type="entry name" value="DNA/RNA_pol_sf"/>
</dbReference>
<dbReference type="GO" id="GO:0003676">
    <property type="term" value="F:nucleic acid binding"/>
    <property type="evidence" value="ECO:0007669"/>
    <property type="project" value="InterPro"/>
</dbReference>
<dbReference type="GO" id="GO:0004519">
    <property type="term" value="F:endonuclease activity"/>
    <property type="evidence" value="ECO:0007669"/>
    <property type="project" value="UniProtKB-KW"/>
</dbReference>
<sequence length="702" mass="80606">MSGSPEPRHDHSESPRKRGPERRTVFKRLEKGVFHRLGDKEKETELSSEKRHNKRTSSRRTEVLSESEGSARGHWKSKPKRQRSSVEDDLSQPWVCEETDPFTPRVRYFDFLKNRMPSHIKTYEGNEDPKDHLKIFQAAAKTEHWEMPTWCHMFNSTLTGNARVRDGESTKEFVPRYKLECRDVKGAPECMKISRFIHGITNPELIKRLHDKISKSLNEMIKVTTTFLRGEVAASNRERKKSFSLWKQQDAGQKQNFKKGGFRNQQRSERKQDRFALLTKTPKEILELDKGKFKPPPRMTTPVEKRNARKICEFHGEVGHTTDECMHLKRQIEKMLKAGKLSHLIKELRQSSGKDQSKAAKKGKTSGKDKPLAILMVLLQKSCMSTASTDSAQREARSKENPGNSVHSPWNAKILVAGRIVTLRSSMVSPLECTMVSGPGMLQQTIDQVVEEKIQVAIHPECLKQTVAIGSTLTEEGWKEMCSLLRPKSPMLTAPKEKEELIMYLAAAKEAISAVLMTERDRKQMPIYFVSRALQGLEVNYTPMKKLILALVNASKRPGRYFQAHTKVVITDQPIKQILSNLEVTRRLLKWRFKLEEHDIHYRPRTSVKGQILADYIVERPDDDHQDTLMDDKEELPDPWILFMDGSSCIDSFRASLIIMNSEGMEFTYASRFMFNATNNEAEYEALIAGLRIAKQMGVEKL</sequence>
<feature type="compositionally biased region" description="Polar residues" evidence="7">
    <location>
        <begin position="245"/>
        <end position="255"/>
    </location>
</feature>
<dbReference type="PANTHER" id="PTHR48475:SF2">
    <property type="entry name" value="RIBONUCLEASE H"/>
    <property type="match status" value="1"/>
</dbReference>
<evidence type="ECO:0000256" key="1">
    <source>
        <dbReference type="ARBA" id="ARBA00022679"/>
    </source>
</evidence>